<protein>
    <submittedName>
        <fullName evidence="1">Predicted protein</fullName>
    </submittedName>
</protein>
<sequence>MGSSLSSRSPMAIPSSRWSWTRSRVANHRRSRAADYQAQEYLAMVALEGSQLWPRSRATNTRTRTWSRSCCRLGSPRWTQQMHP</sequence>
<proteinExistence type="evidence at transcript level"/>
<evidence type="ECO:0000313" key="1">
    <source>
        <dbReference type="EMBL" id="BAJ92252.1"/>
    </source>
</evidence>
<name>F2DAY1_HORVV</name>
<reference evidence="1" key="1">
    <citation type="journal article" date="2011" name="Plant Physiol.">
        <title>Comprehensive sequence analysis of 24,783 barley full-length cDNAs derived from 12 clone libraries.</title>
        <authorList>
            <person name="Matsumoto T."/>
            <person name="Tanaka T."/>
            <person name="Sakai H."/>
            <person name="Amano N."/>
            <person name="Kanamori H."/>
            <person name="Kurita K."/>
            <person name="Kikuta A."/>
            <person name="Kamiya K."/>
            <person name="Yamamoto M."/>
            <person name="Ikawa H."/>
            <person name="Fujii N."/>
            <person name="Hori K."/>
            <person name="Itoh T."/>
            <person name="Sato K."/>
        </authorList>
    </citation>
    <scope>NUCLEOTIDE SEQUENCE</scope>
    <source>
        <tissue evidence="1">Shoot</tissue>
    </source>
</reference>
<dbReference type="AlphaFoldDB" id="F2DAY1"/>
<dbReference type="EMBL" id="AK361045">
    <property type="protein sequence ID" value="BAJ92252.1"/>
    <property type="molecule type" value="mRNA"/>
</dbReference>
<organism evidence="1">
    <name type="scientific">Hordeum vulgare subsp. vulgare</name>
    <name type="common">Domesticated barley</name>
    <dbReference type="NCBI Taxonomy" id="112509"/>
    <lineage>
        <taxon>Eukaryota</taxon>
        <taxon>Viridiplantae</taxon>
        <taxon>Streptophyta</taxon>
        <taxon>Embryophyta</taxon>
        <taxon>Tracheophyta</taxon>
        <taxon>Spermatophyta</taxon>
        <taxon>Magnoliopsida</taxon>
        <taxon>Liliopsida</taxon>
        <taxon>Poales</taxon>
        <taxon>Poaceae</taxon>
        <taxon>BOP clade</taxon>
        <taxon>Pooideae</taxon>
        <taxon>Triticodae</taxon>
        <taxon>Triticeae</taxon>
        <taxon>Hordeinae</taxon>
        <taxon>Hordeum</taxon>
    </lineage>
</organism>
<accession>F2DAY1</accession>